<dbReference type="InterPro" id="IPR035979">
    <property type="entry name" value="RBD_domain_sf"/>
</dbReference>
<dbReference type="PANTHER" id="PTHR12603">
    <property type="entry name" value="CCR4-NOT TRANSCRIPTION COMPLEX RELATED"/>
    <property type="match status" value="1"/>
</dbReference>
<dbReference type="GO" id="GO:0030014">
    <property type="term" value="C:CCR4-NOT complex"/>
    <property type="evidence" value="ECO:0007669"/>
    <property type="project" value="InterPro"/>
</dbReference>
<keyword evidence="2" id="KW-0175">Coiled coil</keyword>
<feature type="compositionally biased region" description="Low complexity" evidence="3">
    <location>
        <begin position="500"/>
        <end position="518"/>
    </location>
</feature>
<feature type="region of interest" description="Disordered" evidence="3">
    <location>
        <begin position="857"/>
        <end position="943"/>
    </location>
</feature>
<dbReference type="Proteomes" id="UP000664169">
    <property type="component" value="Unassembled WGS sequence"/>
</dbReference>
<name>A0A8H3FAJ1_9LECA</name>
<feature type="compositionally biased region" description="Polar residues" evidence="3">
    <location>
        <begin position="809"/>
        <end position="833"/>
    </location>
</feature>
<keyword evidence="6" id="KW-1185">Reference proteome</keyword>
<feature type="compositionally biased region" description="Polar residues" evidence="3">
    <location>
        <begin position="251"/>
        <end position="262"/>
    </location>
</feature>
<feature type="region of interest" description="Disordered" evidence="3">
    <location>
        <begin position="980"/>
        <end position="1050"/>
    </location>
</feature>
<evidence type="ECO:0000259" key="4">
    <source>
        <dbReference type="PROSITE" id="PS50102"/>
    </source>
</evidence>
<feature type="region of interest" description="Disordered" evidence="3">
    <location>
        <begin position="397"/>
        <end position="429"/>
    </location>
</feature>
<accession>A0A8H3FAJ1</accession>
<dbReference type="InterPro" id="IPR000504">
    <property type="entry name" value="RRM_dom"/>
</dbReference>
<feature type="region of interest" description="Disordered" evidence="3">
    <location>
        <begin position="486"/>
        <end position="547"/>
    </location>
</feature>
<dbReference type="PANTHER" id="PTHR12603:SF0">
    <property type="entry name" value="CCR4-NOT TRANSCRIPTION COMPLEX SUBUNIT 4"/>
    <property type="match status" value="1"/>
</dbReference>
<feature type="domain" description="RRM" evidence="4">
    <location>
        <begin position="68"/>
        <end position="153"/>
    </location>
</feature>
<dbReference type="GO" id="GO:0003723">
    <property type="term" value="F:RNA binding"/>
    <property type="evidence" value="ECO:0007669"/>
    <property type="project" value="UniProtKB-UniRule"/>
</dbReference>
<dbReference type="CDD" id="cd12438">
    <property type="entry name" value="RRM_CNOT4"/>
    <property type="match status" value="1"/>
</dbReference>
<feature type="compositionally biased region" description="Low complexity" evidence="3">
    <location>
        <begin position="900"/>
        <end position="915"/>
    </location>
</feature>
<sequence>MNGLCPACRRPYDDKTIEWKVVSPEEFKADVAAQAKKKAAARQKEAERKQVETLNKKHLAGLRVLQKNLVYVVGMDISGDEHALETLRGPNHFGQYGEIIKIVASKAKEGYAGHQSTGIYVTFARKEDAATCIATVDGTPHEGRALRAQYGTTKYCSSFLRNERCTNRSCMFLHETGDDNDSFSRQDLSSFNAASSQRSAPPSVTTTAKITYQNPTQITSPAPTPSVAAHVVRPEAPGRSESDGDGPALPTTATWAKNPQIEQSRRSSQVASRSTPSPKLVSAKPILSRPASRAGKVTAEAKSKTKKAPIQKPPAPTEPEPSLKRTDPVSLWVDAMKTLCAADFEWKFDRKYFDPATLAIVDNYPPLLNLNHGTLQVMKRKELEKQELENAMKAGQMNAPGNEESQFAGGSLQLGGEPETGDEFSSQRDNRGQVSFGVVNDSQSFDRQAGLSSEFTNLSIGGRGLTSQQQRNISLLKSGSILQDSALDQNRNSGPSQHHSQLSNPFQSQNQQQLNSLSRHGRQTSRFTFSPDPGAASGSAKPLSNVQPMNQMSHTAQKNFAATQPGMQSTFYSGVQGPPPGLKASGTPPISGGGMFGQGHGFASVMGSSSSFGNNLGKANEENSRDMLRGRPGGDAGKHLPSFNELYRSATQTPQSATLQDISRSATPSLVPGLGPAEFPPLIPSQTSAAKGTTATKTIKPAIPTIHRSETTRNMTKVLSPEATRTAQSKEHQNLTAADNADINHGDSSNKSTASTRDMTESPLGATSQVEVDAGSSSRPEAITSKSETTLATESKDKLITKEPIADMGTSSEPKSSVSAVQGAGMTSTSATLDSAEIQSPVPIRNPRTLRLVTAVKAEDSSTSSTPADTATTTSEVFTPKPMTQDSDFPSAKQPSTPVAEIISEDASLASASASQPGTPNLSSRIHAGPSGIKSKNQIKKERQARAKQLEELKAEEVSLTDESVQAPIIGRKKKIKKAKPAVHATTDPQVSPTVRSLQSDSIQSSIETASTPVLEEHSSAAIKAEPPNLDHAEQTRDEEHDGQSIQQRKLTGSSILANLKAEGILDASNLEYFLNPAGLNTRHDVSTSHLFRYELTPDLDEEEKEILNCGDCIVRPLNPGEWGVVLPDRSVLRHLSKEEAIRYMNTKFELDHNGTDTFNATDYPREAWMNLTGNDVLTGLQVAPPLDGMQNNHHHSNSGTTESLLGEFASTLVRPDGKDVSYGALYPPRDQAENEEIEARMSMYTLEEAEQTVKASEELLLAARKETEQLEKKLQAVVKKNRKILKDWQEKHR</sequence>
<comment type="caution">
    <text evidence="5">The sequence shown here is derived from an EMBL/GenBank/DDBJ whole genome shotgun (WGS) entry which is preliminary data.</text>
</comment>
<feature type="compositionally biased region" description="Polar residues" evidence="3">
    <location>
        <begin position="882"/>
        <end position="897"/>
    </location>
</feature>
<dbReference type="Gene3D" id="3.30.70.330">
    <property type="match status" value="1"/>
</dbReference>
<gene>
    <name evidence="5" type="ORF">GOMPHAMPRED_001537</name>
</gene>
<dbReference type="InterPro" id="IPR039780">
    <property type="entry name" value="Mot2"/>
</dbReference>
<feature type="coiled-coil region" evidence="2">
    <location>
        <begin position="1247"/>
        <end position="1281"/>
    </location>
</feature>
<feature type="compositionally biased region" description="Polar residues" evidence="3">
    <location>
        <begin position="987"/>
        <end position="1012"/>
    </location>
</feature>
<dbReference type="OrthoDB" id="1923159at2759"/>
<evidence type="ECO:0000313" key="5">
    <source>
        <dbReference type="EMBL" id="CAF9918508.1"/>
    </source>
</evidence>
<feature type="compositionally biased region" description="Polar residues" evidence="3">
    <location>
        <begin position="746"/>
        <end position="757"/>
    </location>
</feature>
<evidence type="ECO:0000256" key="3">
    <source>
        <dbReference type="SAM" id="MobiDB-lite"/>
    </source>
</evidence>
<organism evidence="5 6">
    <name type="scientific">Gomphillus americanus</name>
    <dbReference type="NCBI Taxonomy" id="1940652"/>
    <lineage>
        <taxon>Eukaryota</taxon>
        <taxon>Fungi</taxon>
        <taxon>Dikarya</taxon>
        <taxon>Ascomycota</taxon>
        <taxon>Pezizomycotina</taxon>
        <taxon>Lecanoromycetes</taxon>
        <taxon>OSLEUM clade</taxon>
        <taxon>Ostropomycetidae</taxon>
        <taxon>Ostropales</taxon>
        <taxon>Graphidaceae</taxon>
        <taxon>Gomphilloideae</taxon>
        <taxon>Gomphillus</taxon>
    </lineage>
</organism>
<feature type="compositionally biased region" description="Polar residues" evidence="3">
    <location>
        <begin position="765"/>
        <end position="793"/>
    </location>
</feature>
<dbReference type="InterPro" id="IPR034261">
    <property type="entry name" value="CNOT4_RRM"/>
</dbReference>
<dbReference type="SUPFAM" id="SSF54928">
    <property type="entry name" value="RNA-binding domain, RBD"/>
    <property type="match status" value="1"/>
</dbReference>
<feature type="compositionally biased region" description="Low complexity" evidence="3">
    <location>
        <begin position="861"/>
        <end position="875"/>
    </location>
</feature>
<dbReference type="GO" id="GO:0016567">
    <property type="term" value="P:protein ubiquitination"/>
    <property type="evidence" value="ECO:0007669"/>
    <property type="project" value="TreeGrafter"/>
</dbReference>
<feature type="compositionally biased region" description="Polar residues" evidence="3">
    <location>
        <begin position="486"/>
        <end position="499"/>
    </location>
</feature>
<feature type="compositionally biased region" description="Basic and acidic residues" evidence="3">
    <location>
        <begin position="1029"/>
        <end position="1043"/>
    </location>
</feature>
<evidence type="ECO:0000256" key="2">
    <source>
        <dbReference type="SAM" id="Coils"/>
    </source>
</evidence>
<dbReference type="EMBL" id="CAJPDQ010000013">
    <property type="protein sequence ID" value="CAF9918508.1"/>
    <property type="molecule type" value="Genomic_DNA"/>
</dbReference>
<dbReference type="InterPro" id="IPR012677">
    <property type="entry name" value="Nucleotide-bd_a/b_plait_sf"/>
</dbReference>
<dbReference type="GO" id="GO:0004842">
    <property type="term" value="F:ubiquitin-protein transferase activity"/>
    <property type="evidence" value="ECO:0007669"/>
    <property type="project" value="InterPro"/>
</dbReference>
<evidence type="ECO:0000256" key="1">
    <source>
        <dbReference type="PROSITE-ProRule" id="PRU00176"/>
    </source>
</evidence>
<feature type="region of interest" description="Disordered" evidence="3">
    <location>
        <begin position="722"/>
        <end position="841"/>
    </location>
</feature>
<reference evidence="5" key="1">
    <citation type="submission" date="2021-03" db="EMBL/GenBank/DDBJ databases">
        <authorList>
            <person name="Tagirdzhanova G."/>
        </authorList>
    </citation>
    <scope>NUCLEOTIDE SEQUENCE</scope>
</reference>
<feature type="region of interest" description="Disordered" evidence="3">
    <location>
        <begin position="235"/>
        <end position="325"/>
    </location>
</feature>
<dbReference type="InterPro" id="IPR003954">
    <property type="entry name" value="RRM_euk-type"/>
</dbReference>
<keyword evidence="1" id="KW-0694">RNA-binding</keyword>
<dbReference type="PROSITE" id="PS50102">
    <property type="entry name" value="RRM"/>
    <property type="match status" value="1"/>
</dbReference>
<feature type="compositionally biased region" description="Basic and acidic residues" evidence="3">
    <location>
        <begin position="794"/>
        <end position="805"/>
    </location>
</feature>
<evidence type="ECO:0000313" key="6">
    <source>
        <dbReference type="Proteomes" id="UP000664169"/>
    </source>
</evidence>
<dbReference type="SMART" id="SM00361">
    <property type="entry name" value="RRM_1"/>
    <property type="match status" value="1"/>
</dbReference>
<protein>
    <recommendedName>
        <fullName evidence="4">RRM domain-containing protein</fullName>
    </recommendedName>
</protein>
<proteinExistence type="predicted"/>